<evidence type="ECO:0000313" key="1">
    <source>
        <dbReference type="EMBL" id="GHO89228.1"/>
    </source>
</evidence>
<protein>
    <recommendedName>
        <fullName evidence="3">DUF2795 domain-containing protein</fullName>
    </recommendedName>
</protein>
<dbReference type="Pfam" id="PF11387">
    <property type="entry name" value="DUF2795"/>
    <property type="match status" value="1"/>
</dbReference>
<organism evidence="1 2">
    <name type="scientific">Dictyobacter formicarum</name>
    <dbReference type="NCBI Taxonomy" id="2778368"/>
    <lineage>
        <taxon>Bacteria</taxon>
        <taxon>Bacillati</taxon>
        <taxon>Chloroflexota</taxon>
        <taxon>Ktedonobacteria</taxon>
        <taxon>Ktedonobacterales</taxon>
        <taxon>Dictyobacteraceae</taxon>
        <taxon>Dictyobacter</taxon>
    </lineage>
</organism>
<dbReference type="Proteomes" id="UP000635565">
    <property type="component" value="Unassembled WGS sequence"/>
</dbReference>
<evidence type="ECO:0008006" key="3">
    <source>
        <dbReference type="Google" id="ProtNLM"/>
    </source>
</evidence>
<gene>
    <name evidence="1" type="ORF">KSZ_72340</name>
</gene>
<proteinExistence type="predicted"/>
<dbReference type="EMBL" id="BNJJ01000033">
    <property type="protein sequence ID" value="GHO89228.1"/>
    <property type="molecule type" value="Genomic_DNA"/>
</dbReference>
<comment type="caution">
    <text evidence="1">The sequence shown here is derived from an EMBL/GenBank/DDBJ whole genome shotgun (WGS) entry which is preliminary data.</text>
</comment>
<keyword evidence="2" id="KW-1185">Reference proteome</keyword>
<name>A0ABQ3VUJ5_9CHLR</name>
<accession>A0ABQ3VUJ5</accession>
<dbReference type="RefSeq" id="WP_201366755.1">
    <property type="nucleotide sequence ID" value="NZ_BNJJ01000033.1"/>
</dbReference>
<dbReference type="InterPro" id="IPR021527">
    <property type="entry name" value="DUF2795"/>
</dbReference>
<reference evidence="1 2" key="1">
    <citation type="journal article" date="2021" name="Int. J. Syst. Evol. Microbiol.">
        <title>Reticulibacter mediterranei gen. nov., sp. nov., within the new family Reticulibacteraceae fam. nov., and Ktedonospora formicarum gen. nov., sp. nov., Ktedonobacter robiniae sp. nov., Dictyobacter formicarum sp. nov. and Dictyobacter arantiisoli sp. nov., belonging to the class Ktedonobacteria.</title>
        <authorList>
            <person name="Yabe S."/>
            <person name="Zheng Y."/>
            <person name="Wang C.M."/>
            <person name="Sakai Y."/>
            <person name="Abe K."/>
            <person name="Yokota A."/>
            <person name="Donadio S."/>
            <person name="Cavaletti L."/>
            <person name="Monciardini P."/>
        </authorList>
    </citation>
    <scope>NUCLEOTIDE SEQUENCE [LARGE SCALE GENOMIC DNA]</scope>
    <source>
        <strain evidence="1 2">SOSP1-9</strain>
    </source>
</reference>
<sequence length="67" mass="7569">MANVESTRIEDCLKDMKFPANRAEIVAWAQRQGADDQMVSQMRRLSDKSYNSVSDVVRAMGFNQGQS</sequence>
<evidence type="ECO:0000313" key="2">
    <source>
        <dbReference type="Proteomes" id="UP000635565"/>
    </source>
</evidence>